<gene>
    <name evidence="1" type="ORF">SAMN05444267_101067</name>
</gene>
<protein>
    <recommendedName>
        <fullName evidence="3">Natural product</fullName>
    </recommendedName>
</protein>
<evidence type="ECO:0000313" key="2">
    <source>
        <dbReference type="Proteomes" id="UP000184364"/>
    </source>
</evidence>
<sequence length="95" mass="10176">MQKKKIKKLEIKKEDILNLSNDEAQRVIGGGANTNTPSNDCSTEWCTKSGCDGGDTDPCSVVIGDTDLCGVSDNCQSGWCQTGFTQDVAPECNRT</sequence>
<organism evidence="1 2">
    <name type="scientific">Chryseobacterium polytrichastri</name>
    <dbReference type="NCBI Taxonomy" id="1302687"/>
    <lineage>
        <taxon>Bacteria</taxon>
        <taxon>Pseudomonadati</taxon>
        <taxon>Bacteroidota</taxon>
        <taxon>Flavobacteriia</taxon>
        <taxon>Flavobacteriales</taxon>
        <taxon>Weeksellaceae</taxon>
        <taxon>Chryseobacterium group</taxon>
        <taxon>Chryseobacterium</taxon>
    </lineage>
</organism>
<name>A0A1M6X277_9FLAO</name>
<proteinExistence type="predicted"/>
<evidence type="ECO:0000313" key="1">
    <source>
        <dbReference type="EMBL" id="SHL00001.1"/>
    </source>
</evidence>
<reference evidence="2" key="1">
    <citation type="submission" date="2016-11" db="EMBL/GenBank/DDBJ databases">
        <authorList>
            <person name="Varghese N."/>
            <person name="Submissions S."/>
        </authorList>
    </citation>
    <scope>NUCLEOTIDE SEQUENCE [LARGE SCALE GENOMIC DNA]</scope>
    <source>
        <strain evidence="2">DSM 26899</strain>
    </source>
</reference>
<dbReference type="AlphaFoldDB" id="A0A1M6X277"/>
<dbReference type="STRING" id="1302687.SAMN05444267_101067"/>
<dbReference type="Proteomes" id="UP000184364">
    <property type="component" value="Unassembled WGS sequence"/>
</dbReference>
<evidence type="ECO:0008006" key="3">
    <source>
        <dbReference type="Google" id="ProtNLM"/>
    </source>
</evidence>
<accession>A0A1M6X277</accession>
<keyword evidence="2" id="KW-1185">Reference proteome</keyword>
<dbReference type="RefSeq" id="WP_073292472.1">
    <property type="nucleotide sequence ID" value="NZ_FRAV01000010.1"/>
</dbReference>
<dbReference type="EMBL" id="FRAV01000010">
    <property type="protein sequence ID" value="SHL00001.1"/>
    <property type="molecule type" value="Genomic_DNA"/>
</dbReference>
<dbReference type="NCBIfam" id="NF038158">
    <property type="entry name" value="lant_leader_L1b"/>
    <property type="match status" value="1"/>
</dbReference>